<protein>
    <recommendedName>
        <fullName evidence="1">F-box domain-containing protein</fullName>
    </recommendedName>
</protein>
<evidence type="ECO:0000313" key="2">
    <source>
        <dbReference type="EMBL" id="RPA78842.1"/>
    </source>
</evidence>
<keyword evidence="3" id="KW-1185">Reference proteome</keyword>
<dbReference type="AlphaFoldDB" id="A0A3N4HYC6"/>
<dbReference type="PROSITE" id="PS50181">
    <property type="entry name" value="FBOX"/>
    <property type="match status" value="1"/>
</dbReference>
<reference evidence="2 3" key="1">
    <citation type="journal article" date="2018" name="Nat. Ecol. Evol.">
        <title>Pezizomycetes genomes reveal the molecular basis of ectomycorrhizal truffle lifestyle.</title>
        <authorList>
            <person name="Murat C."/>
            <person name="Payen T."/>
            <person name="Noel B."/>
            <person name="Kuo A."/>
            <person name="Morin E."/>
            <person name="Chen J."/>
            <person name="Kohler A."/>
            <person name="Krizsan K."/>
            <person name="Balestrini R."/>
            <person name="Da Silva C."/>
            <person name="Montanini B."/>
            <person name="Hainaut M."/>
            <person name="Levati E."/>
            <person name="Barry K.W."/>
            <person name="Belfiori B."/>
            <person name="Cichocki N."/>
            <person name="Clum A."/>
            <person name="Dockter R.B."/>
            <person name="Fauchery L."/>
            <person name="Guy J."/>
            <person name="Iotti M."/>
            <person name="Le Tacon F."/>
            <person name="Lindquist E.A."/>
            <person name="Lipzen A."/>
            <person name="Malagnac F."/>
            <person name="Mello A."/>
            <person name="Molinier V."/>
            <person name="Miyauchi S."/>
            <person name="Poulain J."/>
            <person name="Riccioni C."/>
            <person name="Rubini A."/>
            <person name="Sitrit Y."/>
            <person name="Splivallo R."/>
            <person name="Traeger S."/>
            <person name="Wang M."/>
            <person name="Zifcakova L."/>
            <person name="Wipf D."/>
            <person name="Zambonelli A."/>
            <person name="Paolocci F."/>
            <person name="Nowrousian M."/>
            <person name="Ottonello S."/>
            <person name="Baldrian P."/>
            <person name="Spatafora J.W."/>
            <person name="Henrissat B."/>
            <person name="Nagy L.G."/>
            <person name="Aury J.M."/>
            <person name="Wincker P."/>
            <person name="Grigoriev I.V."/>
            <person name="Bonfante P."/>
            <person name="Martin F.M."/>
        </authorList>
    </citation>
    <scope>NUCLEOTIDE SEQUENCE [LARGE SCALE GENOMIC DNA]</scope>
    <source>
        <strain evidence="2 3">RN42</strain>
    </source>
</reference>
<evidence type="ECO:0000259" key="1">
    <source>
        <dbReference type="PROSITE" id="PS50181"/>
    </source>
</evidence>
<evidence type="ECO:0000313" key="3">
    <source>
        <dbReference type="Proteomes" id="UP000275078"/>
    </source>
</evidence>
<accession>A0A3N4HYC6</accession>
<gene>
    <name evidence="2" type="ORF">BJ508DRAFT_328872</name>
</gene>
<dbReference type="InterPro" id="IPR001810">
    <property type="entry name" value="F-box_dom"/>
</dbReference>
<proteinExistence type="predicted"/>
<sequence length="180" mass="20719">MRQIQGQSVSPPSSLLLSLPTELRLAIYQECSAFALVQLTYVSTKLRSEILDSPMIFTQAYGYGESPLMQNPDFPWDYEIPRINKRHPSQLSMFNIERVASHEERRLVNRIYRLKKQNGSSFFTGWWGCGLCLRVEGWSAGAGYYPRYDPTGLICALERGGRCWAVFDKDEEEEEDSLYT</sequence>
<name>A0A3N4HYC6_ASCIM</name>
<dbReference type="Proteomes" id="UP000275078">
    <property type="component" value="Unassembled WGS sequence"/>
</dbReference>
<organism evidence="2 3">
    <name type="scientific">Ascobolus immersus RN42</name>
    <dbReference type="NCBI Taxonomy" id="1160509"/>
    <lineage>
        <taxon>Eukaryota</taxon>
        <taxon>Fungi</taxon>
        <taxon>Dikarya</taxon>
        <taxon>Ascomycota</taxon>
        <taxon>Pezizomycotina</taxon>
        <taxon>Pezizomycetes</taxon>
        <taxon>Pezizales</taxon>
        <taxon>Ascobolaceae</taxon>
        <taxon>Ascobolus</taxon>
    </lineage>
</organism>
<feature type="domain" description="F-box" evidence="1">
    <location>
        <begin position="13"/>
        <end position="60"/>
    </location>
</feature>
<dbReference type="EMBL" id="ML119706">
    <property type="protein sequence ID" value="RPA78842.1"/>
    <property type="molecule type" value="Genomic_DNA"/>
</dbReference>